<dbReference type="InterPro" id="IPR036691">
    <property type="entry name" value="Endo/exonu/phosph_ase_sf"/>
</dbReference>
<dbReference type="SUPFAM" id="SSF56219">
    <property type="entry name" value="DNase I-like"/>
    <property type="match status" value="1"/>
</dbReference>
<dbReference type="Gene3D" id="3.60.10.10">
    <property type="entry name" value="Endonuclease/exonuclease/phosphatase"/>
    <property type="match status" value="1"/>
</dbReference>
<dbReference type="GeneID" id="125775449"/>
<dbReference type="PANTHER" id="PTHR23227">
    <property type="entry name" value="BUCENTAUR RELATED"/>
    <property type="match status" value="1"/>
</dbReference>
<dbReference type="CDD" id="cd09076">
    <property type="entry name" value="L1-EN"/>
    <property type="match status" value="1"/>
</dbReference>
<dbReference type="Pfam" id="PF03372">
    <property type="entry name" value="Exo_endo_phos"/>
    <property type="match status" value="1"/>
</dbReference>
<protein>
    <submittedName>
        <fullName evidence="3">Craniofacial development protein 2-like</fullName>
    </submittedName>
</protein>
<evidence type="ECO:0000313" key="3">
    <source>
        <dbReference type="RefSeq" id="XP_049302044.1"/>
    </source>
</evidence>
<dbReference type="Proteomes" id="UP001652620">
    <property type="component" value="Chromosome 1"/>
</dbReference>
<reference evidence="3" key="2">
    <citation type="submission" date="2025-08" db="UniProtKB">
        <authorList>
            <consortium name="RefSeq"/>
        </authorList>
    </citation>
    <scope>IDENTIFICATION</scope>
    <source>
        <tissue evidence="3">Adult</tissue>
    </source>
</reference>
<reference evidence="2" key="1">
    <citation type="submission" date="2025-05" db="UniProtKB">
        <authorList>
            <consortium name="RefSeq"/>
        </authorList>
    </citation>
    <scope>NUCLEOTIDE SEQUENCE [LARGE SCALE GENOMIC DNA]</scope>
</reference>
<organism evidence="2 3">
    <name type="scientific">Bactrocera dorsalis</name>
    <name type="common">Oriental fruit fly</name>
    <name type="synonym">Dacus dorsalis</name>
    <dbReference type="NCBI Taxonomy" id="27457"/>
    <lineage>
        <taxon>Eukaryota</taxon>
        <taxon>Metazoa</taxon>
        <taxon>Ecdysozoa</taxon>
        <taxon>Arthropoda</taxon>
        <taxon>Hexapoda</taxon>
        <taxon>Insecta</taxon>
        <taxon>Pterygota</taxon>
        <taxon>Neoptera</taxon>
        <taxon>Endopterygota</taxon>
        <taxon>Diptera</taxon>
        <taxon>Brachycera</taxon>
        <taxon>Muscomorpha</taxon>
        <taxon>Tephritoidea</taxon>
        <taxon>Tephritidae</taxon>
        <taxon>Bactrocera</taxon>
        <taxon>Bactrocera</taxon>
    </lineage>
</organism>
<sequence length="307" mass="35230">MRDPPFDEDHGKRNKDYELRACTWNIRSLNWEDAAAHLVDVLVKIKADVTAVQEMRWTGQEQRQVGPCGIYYSGHIKECKFGVGFVVGERLRRRVFSFTPENERLDTIHIKARFFNISLICAHAPTEEKDDVTKDACYECLERTYESCPQHDVKIVLGDFNARVGKEGIFGTTVGKFSLHEETTPNGLRLIDFAGARNIIIFSTRFQHKKIHQATWRSPDRKTTNHIDHFVIDVGHVSSVLDVRVLRGPNIDSDHYIVAAKNRTRLCAAKNALKQTKGRFDFEKLQSQRTAERFSTRLAPQLSESTR</sequence>
<dbReference type="PANTHER" id="PTHR23227:SF67">
    <property type="entry name" value="CRANIOFACIAL DEVELOPMENT PROTEIN 2-LIKE"/>
    <property type="match status" value="1"/>
</dbReference>
<gene>
    <name evidence="3" type="primary">LOC125775449</name>
</gene>
<dbReference type="InterPro" id="IPR027124">
    <property type="entry name" value="Swc5/CFDP1/2"/>
</dbReference>
<evidence type="ECO:0000313" key="2">
    <source>
        <dbReference type="Proteomes" id="UP001652620"/>
    </source>
</evidence>
<accession>A0ABM3IYI8</accession>
<feature type="domain" description="Endonuclease/exonuclease/phosphatase" evidence="1">
    <location>
        <begin position="22"/>
        <end position="255"/>
    </location>
</feature>
<proteinExistence type="predicted"/>
<dbReference type="InterPro" id="IPR005135">
    <property type="entry name" value="Endo/exonuclease/phosphatase"/>
</dbReference>
<keyword evidence="2" id="KW-1185">Reference proteome</keyword>
<evidence type="ECO:0000259" key="1">
    <source>
        <dbReference type="Pfam" id="PF03372"/>
    </source>
</evidence>
<name>A0ABM3IYI8_BACDO</name>
<dbReference type="RefSeq" id="XP_049302044.1">
    <property type="nucleotide sequence ID" value="XM_049446087.1"/>
</dbReference>